<protein>
    <recommendedName>
        <fullName evidence="3">SnoaL-like domain-containing protein</fullName>
    </recommendedName>
</protein>
<evidence type="ECO:0000313" key="2">
    <source>
        <dbReference type="Proteomes" id="UP000239290"/>
    </source>
</evidence>
<dbReference type="RefSeq" id="WP_105423905.1">
    <property type="nucleotide sequence ID" value="NZ_PUIO01000109.1"/>
</dbReference>
<dbReference type="EMBL" id="PUIO01000109">
    <property type="protein sequence ID" value="PQP12170.1"/>
    <property type="molecule type" value="Genomic_DNA"/>
</dbReference>
<organism evidence="1 2">
    <name type="scientific">Rhodococcus opacus</name>
    <name type="common">Nocardia opaca</name>
    <dbReference type="NCBI Taxonomy" id="37919"/>
    <lineage>
        <taxon>Bacteria</taxon>
        <taxon>Bacillati</taxon>
        <taxon>Actinomycetota</taxon>
        <taxon>Actinomycetes</taxon>
        <taxon>Mycobacteriales</taxon>
        <taxon>Nocardiaceae</taxon>
        <taxon>Rhodococcus</taxon>
    </lineage>
</organism>
<dbReference type="AlphaFoldDB" id="A0A2S8IBK2"/>
<evidence type="ECO:0008006" key="3">
    <source>
        <dbReference type="Google" id="ProtNLM"/>
    </source>
</evidence>
<gene>
    <name evidence="1" type="ORF">C5613_42950</name>
</gene>
<accession>A0A2S8IBK2</accession>
<reference evidence="2" key="1">
    <citation type="submission" date="2018-02" db="EMBL/GenBank/DDBJ databases">
        <title>Draft genome sequencing of Rhodococcus opacus KU647198.</title>
        <authorList>
            <person name="Zheng B.-X."/>
        </authorList>
    </citation>
    <scope>NUCLEOTIDE SEQUENCE [LARGE SCALE GENOMIC DNA]</scope>
    <source>
        <strain evidence="2">04-OD7</strain>
    </source>
</reference>
<name>A0A2S8IBK2_RHOOP</name>
<evidence type="ECO:0000313" key="1">
    <source>
        <dbReference type="EMBL" id="PQP12170.1"/>
    </source>
</evidence>
<sequence length="202" mass="22814">MSRIDPVTLTQGADDMLLKTEDPLHRQILENYRRHAILEVTGEWEQIFEPDMTVAEPVYYMNSRGGSVTLSGYKAVSSYYASLAESERTVMILENEQLAVADWGFASEAIFNIFISGETAAARWARGEGGFDGEPGKFYISKELKCMHWPYDERGRLIGEHVYVHDDSTTVVEILEEDFITLEEVRAALLPGLRPLPEFSGK</sequence>
<dbReference type="Proteomes" id="UP000239290">
    <property type="component" value="Unassembled WGS sequence"/>
</dbReference>
<proteinExistence type="predicted"/>
<comment type="caution">
    <text evidence="1">The sequence shown here is derived from an EMBL/GenBank/DDBJ whole genome shotgun (WGS) entry which is preliminary data.</text>
</comment>